<dbReference type="GO" id="GO:0043810">
    <property type="term" value="F:ornithine-acyl [acyl carrier protein] N-acyltransferase activity"/>
    <property type="evidence" value="ECO:0007669"/>
    <property type="project" value="UniProtKB-EC"/>
</dbReference>
<dbReference type="InterPro" id="IPR052351">
    <property type="entry name" value="Ornithine_N-alpha-AT"/>
</dbReference>
<dbReference type="OrthoDB" id="9787072at2"/>
<keyword evidence="12" id="KW-1185">Reference proteome</keyword>
<evidence type="ECO:0000256" key="5">
    <source>
        <dbReference type="ARBA" id="ARBA00023315"/>
    </source>
</evidence>
<comment type="function">
    <text evidence="9">Catalyzes the first step in the biosynthesis of ornithine lipids, which are phosphorus-free membrane lipids. Catalyzes the 3-hydroxyacyl-acyl carrier protein-dependent acylation of ornithine to form lyso-ornithine lipid (LOL).</text>
</comment>
<dbReference type="SUPFAM" id="SSF55729">
    <property type="entry name" value="Acyl-CoA N-acyltransferases (Nat)"/>
    <property type="match status" value="1"/>
</dbReference>
<evidence type="ECO:0000256" key="7">
    <source>
        <dbReference type="ARBA" id="ARBA00039058"/>
    </source>
</evidence>
<comment type="pathway">
    <text evidence="1">Lipid metabolism.</text>
</comment>
<evidence type="ECO:0000256" key="2">
    <source>
        <dbReference type="ARBA" id="ARBA00022516"/>
    </source>
</evidence>
<keyword evidence="4" id="KW-0443">Lipid metabolism</keyword>
<dbReference type="AlphaFoldDB" id="A0A2U3N3U3"/>
<evidence type="ECO:0000256" key="4">
    <source>
        <dbReference type="ARBA" id="ARBA00023098"/>
    </source>
</evidence>
<keyword evidence="3" id="KW-0808">Transferase</keyword>
<evidence type="ECO:0000256" key="1">
    <source>
        <dbReference type="ARBA" id="ARBA00005189"/>
    </source>
</evidence>
<evidence type="ECO:0000256" key="6">
    <source>
        <dbReference type="ARBA" id="ARBA00038095"/>
    </source>
</evidence>
<keyword evidence="2" id="KW-0444">Lipid biosynthesis</keyword>
<dbReference type="Proteomes" id="UP000245974">
    <property type="component" value="Unassembled WGS sequence"/>
</dbReference>
<protein>
    <recommendedName>
        <fullName evidence="8">L-ornithine N(alpha)-acyltransferase</fullName>
        <ecNumber evidence="7">2.3.2.30</ecNumber>
    </recommendedName>
</protein>
<evidence type="ECO:0000256" key="9">
    <source>
        <dbReference type="ARBA" id="ARBA00045724"/>
    </source>
</evidence>
<dbReference type="InterPro" id="IPR016181">
    <property type="entry name" value="Acyl_CoA_acyltransferase"/>
</dbReference>
<dbReference type="GO" id="GO:0006629">
    <property type="term" value="P:lipid metabolic process"/>
    <property type="evidence" value="ECO:0007669"/>
    <property type="project" value="UniProtKB-KW"/>
</dbReference>
<name>A0A2U3N3U3_9GAMM</name>
<gene>
    <name evidence="11" type="ORF">KPC_3510</name>
</gene>
<accession>A0A2U3N3U3</accession>
<sequence>MFAKLNQYRQTLNNLPLPKPKKNTSQNQYKFEWAEDLKQIQEVQKFRAEQFSKQFGIQFANGLDQDVYDFSCEHAVLRDRLTNEIVAYTRLKKFQGFELAKSYSAQEFKIVPHLSDLNNIVEIGRTCVHPRYRSGRALSLLWMNLVPKVLWEMRAKYLIGCVSIRLEGNQARAYHTHQKIQALASHQKIEIPAQLNYEPHHPEFSFPQDEKIPKLFQVYLDMQAKLSSQAFYDEEFNCLDYFVFLEVNNIAKNFVMKKMAQR</sequence>
<evidence type="ECO:0000313" key="11">
    <source>
        <dbReference type="EMBL" id="SPL72332.1"/>
    </source>
</evidence>
<reference evidence="12" key="1">
    <citation type="submission" date="2018-03" db="EMBL/GenBank/DDBJ databases">
        <authorList>
            <person name="Blom J."/>
        </authorList>
    </citation>
    <scope>NUCLEOTIDE SEQUENCE [LARGE SCALE GENOMIC DNA]</scope>
    <source>
        <strain evidence="12">KPC-SM-21</strain>
    </source>
</reference>
<dbReference type="EC" id="2.3.2.30" evidence="7"/>
<evidence type="ECO:0000256" key="8">
    <source>
        <dbReference type="ARBA" id="ARBA00039866"/>
    </source>
</evidence>
<keyword evidence="5" id="KW-0012">Acyltransferase</keyword>
<evidence type="ECO:0000256" key="10">
    <source>
        <dbReference type="ARBA" id="ARBA00047785"/>
    </source>
</evidence>
<comment type="catalytic activity">
    <reaction evidence="10">
        <text>a (3R)-hydroxyacyl-[ACP] + L-ornithine = a lyso-ornithine lipid + holo-[ACP] + H(+)</text>
        <dbReference type="Rhea" id="RHEA:20633"/>
        <dbReference type="Rhea" id="RHEA-COMP:9685"/>
        <dbReference type="Rhea" id="RHEA-COMP:9945"/>
        <dbReference type="ChEBI" id="CHEBI:15378"/>
        <dbReference type="ChEBI" id="CHEBI:46911"/>
        <dbReference type="ChEBI" id="CHEBI:64479"/>
        <dbReference type="ChEBI" id="CHEBI:78827"/>
        <dbReference type="ChEBI" id="CHEBI:138482"/>
        <dbReference type="EC" id="2.3.2.30"/>
    </reaction>
    <physiologicalReaction direction="left-to-right" evidence="10">
        <dbReference type="Rhea" id="RHEA:20634"/>
    </physiologicalReaction>
</comment>
<dbReference type="Gene3D" id="3.40.630.30">
    <property type="match status" value="1"/>
</dbReference>
<dbReference type="RefSeq" id="WP_121975726.1">
    <property type="nucleotide sequence ID" value="NZ_OOGT01000263.1"/>
</dbReference>
<dbReference type="InParanoid" id="A0A2U3N3U3"/>
<dbReference type="Pfam" id="PF13444">
    <property type="entry name" value="Acetyltransf_5"/>
    <property type="match status" value="1"/>
</dbReference>
<dbReference type="PANTHER" id="PTHR37323">
    <property type="entry name" value="GCN5-RELATED N-ACETYLTRANSFERASE"/>
    <property type="match status" value="1"/>
</dbReference>
<dbReference type="EMBL" id="OOGT01000263">
    <property type="protein sequence ID" value="SPL72332.1"/>
    <property type="molecule type" value="Genomic_DNA"/>
</dbReference>
<evidence type="ECO:0000313" key="12">
    <source>
        <dbReference type="Proteomes" id="UP000245974"/>
    </source>
</evidence>
<comment type="similarity">
    <text evidence="6">Belongs to the acetyltransferase family. OlsB subfamily.</text>
</comment>
<organism evidence="11 12">
    <name type="scientific">Acinetobacter stercoris</name>
    <dbReference type="NCBI Taxonomy" id="2126983"/>
    <lineage>
        <taxon>Bacteria</taxon>
        <taxon>Pseudomonadati</taxon>
        <taxon>Pseudomonadota</taxon>
        <taxon>Gammaproteobacteria</taxon>
        <taxon>Moraxellales</taxon>
        <taxon>Moraxellaceae</taxon>
        <taxon>Acinetobacter</taxon>
    </lineage>
</organism>
<dbReference type="PANTHER" id="PTHR37323:SF1">
    <property type="entry name" value="L-ORNITHINE N(ALPHA)-ACYLTRANSFERASE"/>
    <property type="match status" value="1"/>
</dbReference>
<evidence type="ECO:0000256" key="3">
    <source>
        <dbReference type="ARBA" id="ARBA00022679"/>
    </source>
</evidence>
<proteinExistence type="inferred from homology"/>